<gene>
    <name evidence="2" type="primary">USP4</name>
    <name evidence="2" type="ORF">TNIN_305591</name>
</gene>
<organism evidence="2 3">
    <name type="scientific">Trichonephila inaurata madagascariensis</name>
    <dbReference type="NCBI Taxonomy" id="2747483"/>
    <lineage>
        <taxon>Eukaryota</taxon>
        <taxon>Metazoa</taxon>
        <taxon>Ecdysozoa</taxon>
        <taxon>Arthropoda</taxon>
        <taxon>Chelicerata</taxon>
        <taxon>Arachnida</taxon>
        <taxon>Araneae</taxon>
        <taxon>Araneomorphae</taxon>
        <taxon>Entelegynae</taxon>
        <taxon>Araneoidea</taxon>
        <taxon>Nephilidae</taxon>
        <taxon>Trichonephila</taxon>
        <taxon>Trichonephila inaurata</taxon>
    </lineage>
</organism>
<protein>
    <submittedName>
        <fullName evidence="2">Ubiquitin carboxyl-terminal hydrolase 4</fullName>
    </submittedName>
</protein>
<dbReference type="InterPro" id="IPR028889">
    <property type="entry name" value="USP"/>
</dbReference>
<name>A0A8X6I824_9ARAC</name>
<accession>A0A8X6I824</accession>
<dbReference type="InterPro" id="IPR038765">
    <property type="entry name" value="Papain-like_cys_pep_sf"/>
</dbReference>
<dbReference type="AlphaFoldDB" id="A0A8X6I824"/>
<dbReference type="SUPFAM" id="SSF54001">
    <property type="entry name" value="Cysteine proteinases"/>
    <property type="match status" value="1"/>
</dbReference>
<proteinExistence type="predicted"/>
<sequence length="47" mass="5688">VSAGHYTSYSKHVVTNEWYYFNDDTVKKEAPNTDECVNEYIFFYQKR</sequence>
<evidence type="ECO:0000313" key="3">
    <source>
        <dbReference type="Proteomes" id="UP000886998"/>
    </source>
</evidence>
<dbReference type="Pfam" id="PF00443">
    <property type="entry name" value="UCH"/>
    <property type="match status" value="1"/>
</dbReference>
<evidence type="ECO:0000313" key="2">
    <source>
        <dbReference type="EMBL" id="GFS34760.1"/>
    </source>
</evidence>
<dbReference type="PROSITE" id="PS50235">
    <property type="entry name" value="USP_3"/>
    <property type="match status" value="1"/>
</dbReference>
<feature type="domain" description="USP" evidence="1">
    <location>
        <begin position="1"/>
        <end position="47"/>
    </location>
</feature>
<dbReference type="InterPro" id="IPR001394">
    <property type="entry name" value="Peptidase_C19_UCH"/>
</dbReference>
<dbReference type="Gene3D" id="3.90.70.10">
    <property type="entry name" value="Cysteine proteinases"/>
    <property type="match status" value="1"/>
</dbReference>
<comment type="caution">
    <text evidence="2">The sequence shown here is derived from an EMBL/GenBank/DDBJ whole genome shotgun (WGS) entry which is preliminary data.</text>
</comment>
<keyword evidence="2" id="KW-0378">Hydrolase</keyword>
<evidence type="ECO:0000259" key="1">
    <source>
        <dbReference type="PROSITE" id="PS50235"/>
    </source>
</evidence>
<keyword evidence="3" id="KW-1185">Reference proteome</keyword>
<dbReference type="Proteomes" id="UP000886998">
    <property type="component" value="Unassembled WGS sequence"/>
</dbReference>
<dbReference type="GO" id="GO:0004843">
    <property type="term" value="F:cysteine-type deubiquitinase activity"/>
    <property type="evidence" value="ECO:0007669"/>
    <property type="project" value="InterPro"/>
</dbReference>
<dbReference type="OrthoDB" id="2248014at2759"/>
<reference evidence="2" key="1">
    <citation type="submission" date="2020-08" db="EMBL/GenBank/DDBJ databases">
        <title>Multicomponent nature underlies the extraordinary mechanical properties of spider dragline silk.</title>
        <authorList>
            <person name="Kono N."/>
            <person name="Nakamura H."/>
            <person name="Mori M."/>
            <person name="Yoshida Y."/>
            <person name="Ohtoshi R."/>
            <person name="Malay A.D."/>
            <person name="Moran D.A.P."/>
            <person name="Tomita M."/>
            <person name="Numata K."/>
            <person name="Arakawa K."/>
        </authorList>
    </citation>
    <scope>NUCLEOTIDE SEQUENCE</scope>
</reference>
<dbReference type="EMBL" id="BMAV01024631">
    <property type="protein sequence ID" value="GFS34760.1"/>
    <property type="molecule type" value="Genomic_DNA"/>
</dbReference>
<dbReference type="GO" id="GO:0016579">
    <property type="term" value="P:protein deubiquitination"/>
    <property type="evidence" value="ECO:0007669"/>
    <property type="project" value="InterPro"/>
</dbReference>
<feature type="non-terminal residue" evidence="2">
    <location>
        <position position="1"/>
    </location>
</feature>